<evidence type="ECO:0000313" key="1">
    <source>
        <dbReference type="EMBL" id="TWT89577.1"/>
    </source>
</evidence>
<keyword evidence="2" id="KW-1185">Reference proteome</keyword>
<dbReference type="RefSeq" id="WP_146581663.1">
    <property type="nucleotide sequence ID" value="NZ_SJPM01000017.1"/>
</dbReference>
<dbReference type="AlphaFoldDB" id="A0A5C5ZRP3"/>
<dbReference type="EMBL" id="SJPM01000017">
    <property type="protein sequence ID" value="TWT89577.1"/>
    <property type="molecule type" value="Genomic_DNA"/>
</dbReference>
<evidence type="ECO:0000313" key="2">
    <source>
        <dbReference type="Proteomes" id="UP000316213"/>
    </source>
</evidence>
<proteinExistence type="predicted"/>
<sequence>MFDDVIRQLRHLERGVQVPIKLELDDNGYLDRVCPSDECGTHFKVLFDDWRDIVRDEEVFCPLCRHDAESDEWNTPEQAKYIEEAAHAYVQKQLGQAFKSDSRKFNRKQNRNSFIQMSMSYKQGRIPVPVPAMATDIMTQEFQCGECACRYSSVGAAFFCPSCGNNSVLETFSNSVQTVKKTLEALSAIRDALIESTDENVAEDSIRHICENGLVKIVSSFQRFAEACFYKLPNASTFTVRRNLFQNLTESDTIWRDATGTGYTDILDANEYQSLSLYFQQRHVLAHLDGIVDQQYIDRSNDRRFDVGQRLTIAESAVANLAAVIDKLAVGLIALT</sequence>
<dbReference type="OrthoDB" id="244835at2"/>
<organism evidence="1 2">
    <name type="scientific">Neorhodopirellula pilleata</name>
    <dbReference type="NCBI Taxonomy" id="2714738"/>
    <lineage>
        <taxon>Bacteria</taxon>
        <taxon>Pseudomonadati</taxon>
        <taxon>Planctomycetota</taxon>
        <taxon>Planctomycetia</taxon>
        <taxon>Pirellulales</taxon>
        <taxon>Pirellulaceae</taxon>
        <taxon>Neorhodopirellula</taxon>
    </lineage>
</organism>
<accession>A0A5C5ZRP3</accession>
<dbReference type="Proteomes" id="UP000316213">
    <property type="component" value="Unassembled WGS sequence"/>
</dbReference>
<comment type="caution">
    <text evidence="1">The sequence shown here is derived from an EMBL/GenBank/DDBJ whole genome shotgun (WGS) entry which is preliminary data.</text>
</comment>
<protein>
    <submittedName>
        <fullName evidence="1">Uncharacterized protein</fullName>
    </submittedName>
</protein>
<name>A0A5C5ZRP3_9BACT</name>
<reference evidence="1 2" key="1">
    <citation type="submission" date="2019-02" db="EMBL/GenBank/DDBJ databases">
        <title>Deep-cultivation of Planctomycetes and their phenomic and genomic characterization uncovers novel biology.</title>
        <authorList>
            <person name="Wiegand S."/>
            <person name="Jogler M."/>
            <person name="Boedeker C."/>
            <person name="Pinto D."/>
            <person name="Vollmers J."/>
            <person name="Rivas-Marin E."/>
            <person name="Kohn T."/>
            <person name="Peeters S.H."/>
            <person name="Heuer A."/>
            <person name="Rast P."/>
            <person name="Oberbeckmann S."/>
            <person name="Bunk B."/>
            <person name="Jeske O."/>
            <person name="Meyerdierks A."/>
            <person name="Storesund J.E."/>
            <person name="Kallscheuer N."/>
            <person name="Luecker S."/>
            <person name="Lage O.M."/>
            <person name="Pohl T."/>
            <person name="Merkel B.J."/>
            <person name="Hornburger P."/>
            <person name="Mueller R.-W."/>
            <person name="Bruemmer F."/>
            <person name="Labrenz M."/>
            <person name="Spormann A.M."/>
            <person name="Op Den Camp H."/>
            <person name="Overmann J."/>
            <person name="Amann R."/>
            <person name="Jetten M.S.M."/>
            <person name="Mascher T."/>
            <person name="Medema M.H."/>
            <person name="Devos D.P."/>
            <person name="Kaster A.-K."/>
            <person name="Ovreas L."/>
            <person name="Rohde M."/>
            <person name="Galperin M.Y."/>
            <person name="Jogler C."/>
        </authorList>
    </citation>
    <scope>NUCLEOTIDE SEQUENCE [LARGE SCALE GENOMIC DNA]</scope>
    <source>
        <strain evidence="1 2">Pla100</strain>
    </source>
</reference>
<gene>
    <name evidence="1" type="ORF">Pla100_55060</name>
</gene>